<name>A0A8S5S7A0_9CAUD</name>
<reference evidence="1" key="1">
    <citation type="journal article" date="2021" name="Proc. Natl. Acad. Sci. U.S.A.">
        <title>A Catalog of Tens of Thousands of Viruses from Human Metagenomes Reveals Hidden Associations with Chronic Diseases.</title>
        <authorList>
            <person name="Tisza M.J."/>
            <person name="Buck C.B."/>
        </authorList>
    </citation>
    <scope>NUCLEOTIDE SEQUENCE</scope>
    <source>
        <strain evidence="1">CtAFE3</strain>
    </source>
</reference>
<organism evidence="1">
    <name type="scientific">Siphoviridae sp. ctAFE3</name>
    <dbReference type="NCBI Taxonomy" id="2827796"/>
    <lineage>
        <taxon>Viruses</taxon>
        <taxon>Duplodnaviria</taxon>
        <taxon>Heunggongvirae</taxon>
        <taxon>Uroviricota</taxon>
        <taxon>Caudoviricetes</taxon>
    </lineage>
</organism>
<protein>
    <submittedName>
        <fullName evidence="1">Sigma factor AlgU negative regulatory factor, TRANSCRIPTION.96A</fullName>
    </submittedName>
</protein>
<dbReference type="EMBL" id="BK032542">
    <property type="protein sequence ID" value="DAF46691.1"/>
    <property type="molecule type" value="Genomic_DNA"/>
</dbReference>
<accession>A0A8S5S7A0</accession>
<proteinExistence type="predicted"/>
<sequence length="131" mass="15799">MNKKFNYTRNDVDYYLEAYPKIKKQLNIYLKDKLSGDDEIKTNNSNFNNSNENNIINKLSDYDFEKDDYAIKCVDRLEHSLVDVRDKKILKFRYTYKLTVEEVATEVCYHTRTVERRLQSLKDKLFYILNS</sequence>
<evidence type="ECO:0000313" key="1">
    <source>
        <dbReference type="EMBL" id="DAF46691.1"/>
    </source>
</evidence>